<protein>
    <submittedName>
        <fullName evidence="1">Uncharacterized protein</fullName>
    </submittedName>
</protein>
<organism evidence="1 2">
    <name type="scientific">Trichogramma brassicae</name>
    <dbReference type="NCBI Taxonomy" id="86971"/>
    <lineage>
        <taxon>Eukaryota</taxon>
        <taxon>Metazoa</taxon>
        <taxon>Ecdysozoa</taxon>
        <taxon>Arthropoda</taxon>
        <taxon>Hexapoda</taxon>
        <taxon>Insecta</taxon>
        <taxon>Pterygota</taxon>
        <taxon>Neoptera</taxon>
        <taxon>Endopterygota</taxon>
        <taxon>Hymenoptera</taxon>
        <taxon>Apocrita</taxon>
        <taxon>Proctotrupomorpha</taxon>
        <taxon>Chalcidoidea</taxon>
        <taxon>Trichogrammatidae</taxon>
        <taxon>Trichogramma</taxon>
    </lineage>
</organism>
<dbReference type="EMBL" id="CADCXV010000968">
    <property type="protein sequence ID" value="CAB0039549.1"/>
    <property type="molecule type" value="Genomic_DNA"/>
</dbReference>
<sequence>MKEVLFVLSLWSSALLPPRNGRARRARAREMLFSLANPFRSLLIRMEQQELFFRRRDFPAKNEQGFKYYAAVEDIYDVLEKAHTGTGGRSSP</sequence>
<proteinExistence type="predicted"/>
<reference evidence="1 2" key="1">
    <citation type="submission" date="2020-02" db="EMBL/GenBank/DDBJ databases">
        <authorList>
            <person name="Ferguson B K."/>
        </authorList>
    </citation>
    <scope>NUCLEOTIDE SEQUENCE [LARGE SCALE GENOMIC DNA]</scope>
</reference>
<dbReference type="AlphaFoldDB" id="A0A6H5IX86"/>
<name>A0A6H5IX86_9HYME</name>
<evidence type="ECO:0000313" key="2">
    <source>
        <dbReference type="Proteomes" id="UP000479190"/>
    </source>
</evidence>
<gene>
    <name evidence="1" type="ORF">TBRA_LOCUS11289</name>
</gene>
<keyword evidence="2" id="KW-1185">Reference proteome</keyword>
<dbReference type="Proteomes" id="UP000479190">
    <property type="component" value="Unassembled WGS sequence"/>
</dbReference>
<evidence type="ECO:0000313" key="1">
    <source>
        <dbReference type="EMBL" id="CAB0039549.1"/>
    </source>
</evidence>
<accession>A0A6H5IX86</accession>